<sequence>MRRASDQHLRPQHRPGLLGGEVALSDVEHVGADEQCDVGPVVHREQPVVLGGDPAEQLQGRDLVTRLEALVPQLDDVHPTVVGSVQERLQVALLGAGVGAQVEPCGVQGRQPVGPDRRLGQGGGGPRRHHAPIVGEQFCGSPTR</sequence>
<gene>
    <name evidence="2" type="ORF">SDC9_160600</name>
</gene>
<accession>A0A645FIV4</accession>
<proteinExistence type="predicted"/>
<reference evidence="2" key="1">
    <citation type="submission" date="2019-08" db="EMBL/GenBank/DDBJ databases">
        <authorList>
            <person name="Kucharzyk K."/>
            <person name="Murdoch R.W."/>
            <person name="Higgins S."/>
            <person name="Loffler F."/>
        </authorList>
    </citation>
    <scope>NUCLEOTIDE SEQUENCE</scope>
</reference>
<name>A0A645FIV4_9ZZZZ</name>
<feature type="region of interest" description="Disordered" evidence="1">
    <location>
        <begin position="105"/>
        <end position="144"/>
    </location>
</feature>
<dbReference type="EMBL" id="VSSQ01059771">
    <property type="protein sequence ID" value="MPN13279.1"/>
    <property type="molecule type" value="Genomic_DNA"/>
</dbReference>
<evidence type="ECO:0000313" key="2">
    <source>
        <dbReference type="EMBL" id="MPN13279.1"/>
    </source>
</evidence>
<evidence type="ECO:0000256" key="1">
    <source>
        <dbReference type="SAM" id="MobiDB-lite"/>
    </source>
</evidence>
<comment type="caution">
    <text evidence="2">The sequence shown here is derived from an EMBL/GenBank/DDBJ whole genome shotgun (WGS) entry which is preliminary data.</text>
</comment>
<organism evidence="2">
    <name type="scientific">bioreactor metagenome</name>
    <dbReference type="NCBI Taxonomy" id="1076179"/>
    <lineage>
        <taxon>unclassified sequences</taxon>
        <taxon>metagenomes</taxon>
        <taxon>ecological metagenomes</taxon>
    </lineage>
</organism>
<dbReference type="AlphaFoldDB" id="A0A645FIV4"/>
<protein>
    <submittedName>
        <fullName evidence="2">Uncharacterized protein</fullName>
    </submittedName>
</protein>